<reference evidence="1" key="1">
    <citation type="submission" date="2022-11" db="EMBL/GenBank/DDBJ databases">
        <title>Chromosomal genome sequence assembly and mating type (MAT) locus characterization of the leprose asexual lichenized fungus Lepraria neglecta (Nyl.) Erichsen.</title>
        <authorList>
            <person name="Allen J.L."/>
            <person name="Pfeffer B."/>
        </authorList>
    </citation>
    <scope>NUCLEOTIDE SEQUENCE</scope>
    <source>
        <strain evidence="1">Allen 5258</strain>
    </source>
</reference>
<protein>
    <submittedName>
        <fullName evidence="1">Uncharacterized protein</fullName>
    </submittedName>
</protein>
<dbReference type="Proteomes" id="UP001276659">
    <property type="component" value="Unassembled WGS sequence"/>
</dbReference>
<dbReference type="EMBL" id="JASNWA010000009">
    <property type="protein sequence ID" value="KAK3169413.1"/>
    <property type="molecule type" value="Genomic_DNA"/>
</dbReference>
<accession>A0AAD9Z2L5</accession>
<organism evidence="1 2">
    <name type="scientific">Lepraria neglecta</name>
    <dbReference type="NCBI Taxonomy" id="209136"/>
    <lineage>
        <taxon>Eukaryota</taxon>
        <taxon>Fungi</taxon>
        <taxon>Dikarya</taxon>
        <taxon>Ascomycota</taxon>
        <taxon>Pezizomycotina</taxon>
        <taxon>Lecanoromycetes</taxon>
        <taxon>OSLEUM clade</taxon>
        <taxon>Lecanoromycetidae</taxon>
        <taxon>Lecanorales</taxon>
        <taxon>Lecanorineae</taxon>
        <taxon>Stereocaulaceae</taxon>
        <taxon>Lepraria</taxon>
    </lineage>
</organism>
<comment type="caution">
    <text evidence="1">The sequence shown here is derived from an EMBL/GenBank/DDBJ whole genome shotgun (WGS) entry which is preliminary data.</text>
</comment>
<proteinExistence type="predicted"/>
<name>A0AAD9Z2L5_9LECA</name>
<dbReference type="AlphaFoldDB" id="A0AAD9Z2L5"/>
<gene>
    <name evidence="1" type="ORF">OEA41_008796</name>
</gene>
<evidence type="ECO:0000313" key="2">
    <source>
        <dbReference type="Proteomes" id="UP001276659"/>
    </source>
</evidence>
<sequence length="137" mass="15730">MPKENILPISLRGEPELDLDKVRMLADDALFLEFLRSLSLSLCYTGADYNKDDLRTSMPPQTIVPVNVYISPERDLYLAELATERVPDVKYKKIQTKMLRSGNMIRDALMERSARHGSSRRVGVRLGQTLKAWHVKR</sequence>
<keyword evidence="2" id="KW-1185">Reference proteome</keyword>
<evidence type="ECO:0000313" key="1">
    <source>
        <dbReference type="EMBL" id="KAK3169413.1"/>
    </source>
</evidence>